<evidence type="ECO:0000259" key="10">
    <source>
        <dbReference type="PROSITE" id="PS50885"/>
    </source>
</evidence>
<dbReference type="CDD" id="cd11386">
    <property type="entry name" value="MCP_signal"/>
    <property type="match status" value="1"/>
</dbReference>
<keyword evidence="4 8" id="KW-0472">Membrane</keyword>
<protein>
    <submittedName>
        <fullName evidence="11">Methyl-accepting chemotaxis protein</fullName>
    </submittedName>
</protein>
<dbReference type="Gene3D" id="1.10.287.950">
    <property type="entry name" value="Methyl-accepting chemotaxis protein"/>
    <property type="match status" value="1"/>
</dbReference>
<evidence type="ECO:0000313" key="12">
    <source>
        <dbReference type="Proteomes" id="UP000185841"/>
    </source>
</evidence>
<dbReference type="FunFam" id="1.10.287.950:FF:000001">
    <property type="entry name" value="Methyl-accepting chemotaxis sensory transducer"/>
    <property type="match status" value="1"/>
</dbReference>
<dbReference type="SUPFAM" id="SSF58104">
    <property type="entry name" value="Methyl-accepting chemotaxis protein (MCP) signaling domain"/>
    <property type="match status" value="1"/>
</dbReference>
<dbReference type="InterPro" id="IPR004089">
    <property type="entry name" value="MCPsignal_dom"/>
</dbReference>
<dbReference type="Pfam" id="PF00672">
    <property type="entry name" value="HAMP"/>
    <property type="match status" value="1"/>
</dbReference>
<sequence length="535" mass="57400">MNIRQKMIACGAISVLAAALLGGIGFWGQMRLSQALVENELSISALRNHLEGDMMHDALRADVLAAFYVPTGDSAAADQVRADLVEHSQWFQRTLQDNAALPLTADIKQAIAQSQPALAEYIAEAKRIVDLALVDPQAARAEMPAFDRAFSELEEKNEALSSLIEQHSAMARSHGETAVKQAAWLLIGGMLLVCLLLCLLTTHLLKTVLRPLGKTIAVARAIAQGNLRSAINVESDDEAGQLQKALADMQTYLKQMIEIIRRESEQLQNTAQHLKDASQSIVHSSREESENAGSMAAAMEQMIHNISQIANHARSAQTISSHSEQLASDGGQVILGVVDGMSRIAEAVNESSETITALGQSSEEIHSIIQVINGIAEQTNLLALNAAIEAARAGEAGRGFAVVADEVRNLASRTAQSTQEISAMIERIRNSTAQAVSSMQAGVTRVSDGVNLARQAGESIGEIRGGAQRAAEVVEEISHTISEQSKASSEVAERVEQIARMSQQNSQTVNELAAAAQRLESVVRSMQAQVLQFQT</sequence>
<feature type="domain" description="HAMP" evidence="10">
    <location>
        <begin position="206"/>
        <end position="258"/>
    </location>
</feature>
<dbReference type="Proteomes" id="UP000185841">
    <property type="component" value="Unassembled WGS sequence"/>
</dbReference>
<evidence type="ECO:0000256" key="2">
    <source>
        <dbReference type="ARBA" id="ARBA00022692"/>
    </source>
</evidence>
<evidence type="ECO:0000256" key="6">
    <source>
        <dbReference type="ARBA" id="ARBA00029447"/>
    </source>
</evidence>
<evidence type="ECO:0000256" key="3">
    <source>
        <dbReference type="ARBA" id="ARBA00022989"/>
    </source>
</evidence>
<dbReference type="AlphaFoldDB" id="A0A1N6Q0K3"/>
<dbReference type="PANTHER" id="PTHR32089">
    <property type="entry name" value="METHYL-ACCEPTING CHEMOTAXIS PROTEIN MCPB"/>
    <property type="match status" value="1"/>
</dbReference>
<evidence type="ECO:0000256" key="8">
    <source>
        <dbReference type="SAM" id="Phobius"/>
    </source>
</evidence>
<comment type="subcellular location">
    <subcellularLocation>
        <location evidence="1">Membrane</location>
        <topology evidence="1">Multi-pass membrane protein</topology>
    </subcellularLocation>
</comment>
<dbReference type="SMART" id="SM00304">
    <property type="entry name" value="HAMP"/>
    <property type="match status" value="1"/>
</dbReference>
<name>A0A1N6Q0K3_AQUAC</name>
<keyword evidence="2 8" id="KW-0812">Transmembrane</keyword>
<dbReference type="PROSITE" id="PS50111">
    <property type="entry name" value="CHEMOTAXIS_TRANSDUC_2"/>
    <property type="match status" value="1"/>
</dbReference>
<evidence type="ECO:0000256" key="7">
    <source>
        <dbReference type="PROSITE-ProRule" id="PRU00284"/>
    </source>
</evidence>
<accession>A0A1N6Q0K3</accession>
<evidence type="ECO:0000313" key="11">
    <source>
        <dbReference type="EMBL" id="SIQ10111.1"/>
    </source>
</evidence>
<evidence type="ECO:0000256" key="4">
    <source>
        <dbReference type="ARBA" id="ARBA00023136"/>
    </source>
</evidence>
<dbReference type="GO" id="GO:0007165">
    <property type="term" value="P:signal transduction"/>
    <property type="evidence" value="ECO:0007669"/>
    <property type="project" value="UniProtKB-KW"/>
</dbReference>
<proteinExistence type="inferred from homology"/>
<dbReference type="GO" id="GO:0004888">
    <property type="term" value="F:transmembrane signaling receptor activity"/>
    <property type="evidence" value="ECO:0007669"/>
    <property type="project" value="InterPro"/>
</dbReference>
<dbReference type="CDD" id="cd06225">
    <property type="entry name" value="HAMP"/>
    <property type="match status" value="1"/>
</dbReference>
<evidence type="ECO:0000256" key="1">
    <source>
        <dbReference type="ARBA" id="ARBA00004141"/>
    </source>
</evidence>
<dbReference type="GO" id="GO:0016020">
    <property type="term" value="C:membrane"/>
    <property type="evidence" value="ECO:0007669"/>
    <property type="project" value="UniProtKB-SubCell"/>
</dbReference>
<dbReference type="RefSeq" id="WP_076424825.1">
    <property type="nucleotide sequence ID" value="NZ_FTMP01000002.1"/>
</dbReference>
<evidence type="ECO:0000256" key="5">
    <source>
        <dbReference type="ARBA" id="ARBA00023224"/>
    </source>
</evidence>
<dbReference type="Pfam" id="PF00015">
    <property type="entry name" value="MCPsignal"/>
    <property type="match status" value="1"/>
</dbReference>
<gene>
    <name evidence="11" type="ORF">SAMN05878282_102130</name>
</gene>
<dbReference type="InterPro" id="IPR003660">
    <property type="entry name" value="HAMP_dom"/>
</dbReference>
<dbReference type="PRINTS" id="PR00260">
    <property type="entry name" value="CHEMTRNSDUCR"/>
</dbReference>
<comment type="similarity">
    <text evidence="6">Belongs to the methyl-accepting chemotaxis (MCP) protein family.</text>
</comment>
<feature type="transmembrane region" description="Helical" evidence="8">
    <location>
        <begin position="182"/>
        <end position="205"/>
    </location>
</feature>
<organism evidence="11 12">
    <name type="scientific">Aquipseudomonas alcaligenes</name>
    <name type="common">Pseudomonas alcaligenes</name>
    <dbReference type="NCBI Taxonomy" id="43263"/>
    <lineage>
        <taxon>Bacteria</taxon>
        <taxon>Pseudomonadati</taxon>
        <taxon>Pseudomonadota</taxon>
        <taxon>Gammaproteobacteria</taxon>
        <taxon>Pseudomonadales</taxon>
        <taxon>Pseudomonadaceae</taxon>
        <taxon>Aquipseudomonas</taxon>
    </lineage>
</organism>
<dbReference type="GO" id="GO:0006935">
    <property type="term" value="P:chemotaxis"/>
    <property type="evidence" value="ECO:0007669"/>
    <property type="project" value="InterPro"/>
</dbReference>
<keyword evidence="3 8" id="KW-1133">Transmembrane helix</keyword>
<dbReference type="InterPro" id="IPR004090">
    <property type="entry name" value="Chemotax_Me-accpt_rcpt"/>
</dbReference>
<dbReference type="SMART" id="SM00283">
    <property type="entry name" value="MA"/>
    <property type="match status" value="1"/>
</dbReference>
<dbReference type="PROSITE" id="PS50885">
    <property type="entry name" value="HAMP"/>
    <property type="match status" value="1"/>
</dbReference>
<keyword evidence="5 7" id="KW-0807">Transducer</keyword>
<evidence type="ECO:0000259" key="9">
    <source>
        <dbReference type="PROSITE" id="PS50111"/>
    </source>
</evidence>
<dbReference type="EMBL" id="FTMP01000002">
    <property type="protein sequence ID" value="SIQ10111.1"/>
    <property type="molecule type" value="Genomic_DNA"/>
</dbReference>
<feature type="domain" description="Methyl-accepting transducer" evidence="9">
    <location>
        <begin position="263"/>
        <end position="499"/>
    </location>
</feature>
<dbReference type="PANTHER" id="PTHR32089:SF119">
    <property type="entry name" value="METHYL-ACCEPTING CHEMOTAXIS PROTEIN CTPL"/>
    <property type="match status" value="1"/>
</dbReference>
<reference evidence="11 12" key="1">
    <citation type="submission" date="2017-01" db="EMBL/GenBank/DDBJ databases">
        <authorList>
            <person name="Mah S.A."/>
            <person name="Swanson W.J."/>
            <person name="Moy G.W."/>
            <person name="Vacquier V.D."/>
        </authorList>
    </citation>
    <scope>NUCLEOTIDE SEQUENCE [LARGE SCALE GENOMIC DNA]</scope>
    <source>
        <strain evidence="11 12">RU36E</strain>
    </source>
</reference>